<name>Q6ERI2_ORYSJ</name>
<dbReference type="EMBL" id="AP005566">
    <property type="protein sequence ID" value="BAD28738.1"/>
    <property type="molecule type" value="Genomic_DNA"/>
</dbReference>
<organism evidence="1 2">
    <name type="scientific">Oryza sativa subsp. japonica</name>
    <name type="common">Rice</name>
    <dbReference type="NCBI Taxonomy" id="39947"/>
    <lineage>
        <taxon>Eukaryota</taxon>
        <taxon>Viridiplantae</taxon>
        <taxon>Streptophyta</taxon>
        <taxon>Embryophyta</taxon>
        <taxon>Tracheophyta</taxon>
        <taxon>Spermatophyta</taxon>
        <taxon>Magnoliopsida</taxon>
        <taxon>Liliopsida</taxon>
        <taxon>Poales</taxon>
        <taxon>Poaceae</taxon>
        <taxon>BOP clade</taxon>
        <taxon>Oryzoideae</taxon>
        <taxon>Oryzeae</taxon>
        <taxon>Oryzinae</taxon>
        <taxon>Oryza</taxon>
        <taxon>Oryza sativa</taxon>
    </lineage>
</organism>
<evidence type="ECO:0000313" key="1">
    <source>
        <dbReference type="EMBL" id="BAD28738.1"/>
    </source>
</evidence>
<evidence type="ECO:0000313" key="2">
    <source>
        <dbReference type="Proteomes" id="UP000000763"/>
    </source>
</evidence>
<gene>
    <name evidence="1" type="primary">OJ1253_E02.12</name>
</gene>
<accession>Q6ERI2</accession>
<dbReference type="AlphaFoldDB" id="Q6ERI2"/>
<sequence length="176" mass="18940">MVRMTTQKRRIPHGALVTSSSQIKLFGEAWAGTAKADLVALAVRDDEGEVLREMVVRAFEEAVDIVKEEEVVVVGRMETARAGTSVGARSGLGITVRTKEEENGASLTTPPPVAATIVVAEGDTSKQEIMQDPKDMLSKVNPMAKEIRDLEDVTTVLLTSVVCKYIMGATYLASTC</sequence>
<reference evidence="2" key="2">
    <citation type="journal article" date="2008" name="Nucleic Acids Res.">
        <title>The rice annotation project database (RAP-DB): 2008 update.</title>
        <authorList>
            <consortium name="The rice annotation project (RAP)"/>
        </authorList>
    </citation>
    <scope>GENOME REANNOTATION</scope>
    <source>
        <strain evidence="2">cv. Nipponbare</strain>
    </source>
</reference>
<protein>
    <submittedName>
        <fullName evidence="1">Uncharacterized protein</fullName>
    </submittedName>
</protein>
<reference evidence="2" key="1">
    <citation type="journal article" date="2005" name="Nature">
        <title>The map-based sequence of the rice genome.</title>
        <authorList>
            <consortium name="International rice genome sequencing project (IRGSP)"/>
            <person name="Matsumoto T."/>
            <person name="Wu J."/>
            <person name="Kanamori H."/>
            <person name="Katayose Y."/>
            <person name="Fujisawa M."/>
            <person name="Namiki N."/>
            <person name="Mizuno H."/>
            <person name="Yamamoto K."/>
            <person name="Antonio B.A."/>
            <person name="Baba T."/>
            <person name="Sakata K."/>
            <person name="Nagamura Y."/>
            <person name="Aoki H."/>
            <person name="Arikawa K."/>
            <person name="Arita K."/>
            <person name="Bito T."/>
            <person name="Chiden Y."/>
            <person name="Fujitsuka N."/>
            <person name="Fukunaka R."/>
            <person name="Hamada M."/>
            <person name="Harada C."/>
            <person name="Hayashi A."/>
            <person name="Hijishita S."/>
            <person name="Honda M."/>
            <person name="Hosokawa S."/>
            <person name="Ichikawa Y."/>
            <person name="Idonuma A."/>
            <person name="Iijima M."/>
            <person name="Ikeda M."/>
            <person name="Ikeno M."/>
            <person name="Ito K."/>
            <person name="Ito S."/>
            <person name="Ito T."/>
            <person name="Ito Y."/>
            <person name="Ito Y."/>
            <person name="Iwabuchi A."/>
            <person name="Kamiya K."/>
            <person name="Karasawa W."/>
            <person name="Kurita K."/>
            <person name="Katagiri S."/>
            <person name="Kikuta A."/>
            <person name="Kobayashi H."/>
            <person name="Kobayashi N."/>
            <person name="Machita K."/>
            <person name="Maehara T."/>
            <person name="Masukawa M."/>
            <person name="Mizubayashi T."/>
            <person name="Mukai Y."/>
            <person name="Nagasaki H."/>
            <person name="Nagata Y."/>
            <person name="Naito S."/>
            <person name="Nakashima M."/>
            <person name="Nakama Y."/>
            <person name="Nakamichi Y."/>
            <person name="Nakamura M."/>
            <person name="Meguro A."/>
            <person name="Negishi M."/>
            <person name="Ohta I."/>
            <person name="Ohta T."/>
            <person name="Okamoto M."/>
            <person name="Ono N."/>
            <person name="Saji S."/>
            <person name="Sakaguchi M."/>
            <person name="Sakai K."/>
            <person name="Shibata M."/>
            <person name="Shimokawa T."/>
            <person name="Song J."/>
            <person name="Takazaki Y."/>
            <person name="Terasawa K."/>
            <person name="Tsugane M."/>
            <person name="Tsuji K."/>
            <person name="Ueda S."/>
            <person name="Waki K."/>
            <person name="Yamagata H."/>
            <person name="Yamamoto M."/>
            <person name="Yamamoto S."/>
            <person name="Yamane H."/>
            <person name="Yoshiki S."/>
            <person name="Yoshihara R."/>
            <person name="Yukawa K."/>
            <person name="Zhong H."/>
            <person name="Yano M."/>
            <person name="Yuan Q."/>
            <person name="Ouyang S."/>
            <person name="Liu J."/>
            <person name="Jones K.M."/>
            <person name="Gansberger K."/>
            <person name="Moffat K."/>
            <person name="Hill J."/>
            <person name="Bera J."/>
            <person name="Fadrosh D."/>
            <person name="Jin S."/>
            <person name="Johri S."/>
            <person name="Kim M."/>
            <person name="Overton L."/>
            <person name="Reardon M."/>
            <person name="Tsitrin T."/>
            <person name="Vuong H."/>
            <person name="Weaver B."/>
            <person name="Ciecko A."/>
            <person name="Tallon L."/>
            <person name="Jackson J."/>
            <person name="Pai G."/>
            <person name="Aken S.V."/>
            <person name="Utterback T."/>
            <person name="Reidmuller S."/>
            <person name="Feldblyum T."/>
            <person name="Hsiao J."/>
            <person name="Zismann V."/>
            <person name="Iobst S."/>
            <person name="de Vazeille A.R."/>
            <person name="Buell C.R."/>
            <person name="Ying K."/>
            <person name="Li Y."/>
            <person name="Lu T."/>
            <person name="Huang Y."/>
            <person name="Zhao Q."/>
            <person name="Feng Q."/>
            <person name="Zhang L."/>
            <person name="Zhu J."/>
            <person name="Weng Q."/>
            <person name="Mu J."/>
            <person name="Lu Y."/>
            <person name="Fan D."/>
            <person name="Liu Y."/>
            <person name="Guan J."/>
            <person name="Zhang Y."/>
            <person name="Yu S."/>
            <person name="Liu X."/>
            <person name="Zhang Y."/>
            <person name="Hong G."/>
            <person name="Han B."/>
            <person name="Choisne N."/>
            <person name="Demange N."/>
            <person name="Orjeda G."/>
            <person name="Samain S."/>
            <person name="Cattolico L."/>
            <person name="Pelletier E."/>
            <person name="Couloux A."/>
            <person name="Segurens B."/>
            <person name="Wincker P."/>
            <person name="D'Hont A."/>
            <person name="Scarpelli C."/>
            <person name="Weissenbach J."/>
            <person name="Salanoubat M."/>
            <person name="Quetier F."/>
            <person name="Yu Y."/>
            <person name="Kim H.R."/>
            <person name="Rambo T."/>
            <person name="Currie J."/>
            <person name="Collura K."/>
            <person name="Luo M."/>
            <person name="Yang T."/>
            <person name="Ammiraju J.S.S."/>
            <person name="Engler F."/>
            <person name="Soderlund C."/>
            <person name="Wing R.A."/>
            <person name="Palmer L.E."/>
            <person name="de la Bastide M."/>
            <person name="Spiegel L."/>
            <person name="Nascimento L."/>
            <person name="Zutavern T."/>
            <person name="O'Shaughnessy A."/>
            <person name="Dike S."/>
            <person name="Dedhia N."/>
            <person name="Preston R."/>
            <person name="Balija V."/>
            <person name="McCombie W.R."/>
            <person name="Chow T."/>
            <person name="Chen H."/>
            <person name="Chung M."/>
            <person name="Chen C."/>
            <person name="Shaw J."/>
            <person name="Wu H."/>
            <person name="Hsiao K."/>
            <person name="Chao Y."/>
            <person name="Chu M."/>
            <person name="Cheng C."/>
            <person name="Hour A."/>
            <person name="Lee P."/>
            <person name="Lin S."/>
            <person name="Lin Y."/>
            <person name="Liou J."/>
            <person name="Liu S."/>
            <person name="Hsing Y."/>
            <person name="Raghuvanshi S."/>
            <person name="Mohanty A."/>
            <person name="Bharti A.K."/>
            <person name="Gaur A."/>
            <person name="Gupta V."/>
            <person name="Kumar D."/>
            <person name="Ravi V."/>
            <person name="Vij S."/>
            <person name="Kapur A."/>
            <person name="Khurana P."/>
            <person name="Khurana P."/>
            <person name="Khurana J.P."/>
            <person name="Tyagi A.K."/>
            <person name="Gaikwad K."/>
            <person name="Singh A."/>
            <person name="Dalal V."/>
            <person name="Srivastava S."/>
            <person name="Dixit A."/>
            <person name="Pal A.K."/>
            <person name="Ghazi I.A."/>
            <person name="Yadav M."/>
            <person name="Pandit A."/>
            <person name="Bhargava A."/>
            <person name="Sureshbabu K."/>
            <person name="Batra K."/>
            <person name="Sharma T.R."/>
            <person name="Mohapatra T."/>
            <person name="Singh N.K."/>
            <person name="Messing J."/>
            <person name="Nelson A.B."/>
            <person name="Fuks G."/>
            <person name="Kavchok S."/>
            <person name="Keizer G."/>
            <person name="Linton E."/>
            <person name="Llaca V."/>
            <person name="Song R."/>
            <person name="Tanyolac B."/>
            <person name="Young S."/>
            <person name="Ho-Il K."/>
            <person name="Hahn J.H."/>
            <person name="Sangsakoo G."/>
            <person name="Vanavichit A."/>
            <person name="de Mattos Luiz.A.T."/>
            <person name="Zimmer P.D."/>
            <person name="Malone G."/>
            <person name="Dellagostin O."/>
            <person name="de Oliveira A.C."/>
            <person name="Bevan M."/>
            <person name="Bancroft I."/>
            <person name="Minx P."/>
            <person name="Cordum H."/>
            <person name="Wilson R."/>
            <person name="Cheng Z."/>
            <person name="Jin W."/>
            <person name="Jiang J."/>
            <person name="Leong S.A."/>
            <person name="Iwama H."/>
            <person name="Gojobori T."/>
            <person name="Itoh T."/>
            <person name="Niimura Y."/>
            <person name="Fujii Y."/>
            <person name="Habara T."/>
            <person name="Sakai H."/>
            <person name="Sato Y."/>
            <person name="Wilson G."/>
            <person name="Kumar K."/>
            <person name="McCouch S."/>
            <person name="Juretic N."/>
            <person name="Hoen D."/>
            <person name="Wright S."/>
            <person name="Bruskiewich R."/>
            <person name="Bureau T."/>
            <person name="Miyao A."/>
            <person name="Hirochika H."/>
            <person name="Nishikawa T."/>
            <person name="Kadowaki K."/>
            <person name="Sugiura M."/>
            <person name="Burr B."/>
            <person name="Sasaki T."/>
        </authorList>
    </citation>
    <scope>NUCLEOTIDE SEQUENCE [LARGE SCALE GENOMIC DNA]</scope>
    <source>
        <strain evidence="2">cv. Nipponbare</strain>
    </source>
</reference>
<proteinExistence type="predicted"/>
<dbReference type="Proteomes" id="UP000000763">
    <property type="component" value="Chromosome 9"/>
</dbReference>